<sequence length="376" mass="43749">MNILVIGNGFDIAHGLPTKYGDFLNYVQAFYRMKNSTEDCDSLYYKYFQSLKNTRPEIYNELDKLITDNCWLDYFTQIYKRRETEGKDGWIDFESEISLVIQALDSARHAINEALKHDDENEHYCLQQWHLNILCPVVFRDGIIKNHEVFTFTASNIIAIKTLFLNCLNKLIRCLEIYLSDYISIDTCSQLQDIANLEIHCVLSFNYTDTYKQIYDKSTGSIKYDFIHGKANIANDVNSCNLVLGIDEYLSGEDKDKDNEFIQFKKFFQRIYKGTGCLYTDWARLINDNNIRFAKANPPINNVYIYGHSLDITDADILRRLILLDNTITTIFYHSKESMGDQIANLVKVIGEEELIKRTDGRNRSIIFKQSSSEIL</sequence>
<evidence type="ECO:0000313" key="1">
    <source>
        <dbReference type="EMBL" id="SHM81372.1"/>
    </source>
</evidence>
<dbReference type="RefSeq" id="WP_072952069.1">
    <property type="nucleotide sequence ID" value="NZ_FRCT01000015.1"/>
</dbReference>
<dbReference type="InterPro" id="IPR025935">
    <property type="entry name" value="AbiH"/>
</dbReference>
<dbReference type="AlphaFoldDB" id="A0A1M7LSW5"/>
<dbReference type="EMBL" id="FRCT01000015">
    <property type="protein sequence ID" value="SHM81372.1"/>
    <property type="molecule type" value="Genomic_DNA"/>
</dbReference>
<protein>
    <submittedName>
        <fullName evidence="1">Bacteriophage abortive infection AbiH</fullName>
    </submittedName>
</protein>
<name>A0A1M7LSW5_RUMFL</name>
<reference evidence="1 2" key="1">
    <citation type="submission" date="2016-11" db="EMBL/GenBank/DDBJ databases">
        <authorList>
            <person name="Jaros S."/>
            <person name="Januszkiewicz K."/>
            <person name="Wedrychowicz H."/>
        </authorList>
    </citation>
    <scope>NUCLEOTIDE SEQUENCE [LARGE SCALE GENOMIC DNA]</scope>
    <source>
        <strain evidence="1 2">Y1</strain>
    </source>
</reference>
<dbReference type="Pfam" id="PF14253">
    <property type="entry name" value="AbiH"/>
    <property type="match status" value="1"/>
</dbReference>
<dbReference type="Proteomes" id="UP000184394">
    <property type="component" value="Unassembled WGS sequence"/>
</dbReference>
<proteinExistence type="predicted"/>
<accession>A0A1M7LSW5</accession>
<evidence type="ECO:0000313" key="2">
    <source>
        <dbReference type="Proteomes" id="UP000184394"/>
    </source>
</evidence>
<organism evidence="1 2">
    <name type="scientific">Ruminococcus flavefaciens</name>
    <dbReference type="NCBI Taxonomy" id="1265"/>
    <lineage>
        <taxon>Bacteria</taxon>
        <taxon>Bacillati</taxon>
        <taxon>Bacillota</taxon>
        <taxon>Clostridia</taxon>
        <taxon>Eubacteriales</taxon>
        <taxon>Oscillospiraceae</taxon>
        <taxon>Ruminococcus</taxon>
    </lineage>
</organism>
<dbReference type="OrthoDB" id="9810135at2"/>
<gene>
    <name evidence="1" type="ORF">SAMN04487860_11557</name>
</gene>